<evidence type="ECO:0000313" key="2">
    <source>
        <dbReference type="EMBL" id="GJJ70446.1"/>
    </source>
</evidence>
<protein>
    <submittedName>
        <fullName evidence="2">Uncharacterized protein</fullName>
    </submittedName>
</protein>
<reference evidence="2" key="1">
    <citation type="submission" date="2021-11" db="EMBL/GenBank/DDBJ databases">
        <authorList>
            <person name="Herlambang A."/>
            <person name="Guo Y."/>
            <person name="Takashima Y."/>
            <person name="Nishizawa T."/>
        </authorList>
    </citation>
    <scope>NUCLEOTIDE SEQUENCE</scope>
    <source>
        <strain evidence="2">E1425</strain>
    </source>
</reference>
<dbReference type="AlphaFoldDB" id="A0A9P3H5D7"/>
<accession>A0A9P3H5D7</accession>
<gene>
    <name evidence="2" type="ORF">EMPS_02795</name>
</gene>
<sequence length="213" mass="22715">MVVGTRNASKAPSTPAPVPKNTEAGPSGTFAAIAPAETTIDEGASQSPANTTVTPAAVIPSTSVQQPASDQLPQVIQLPRSIAVSLNDLMCDQQTMEMDIDKPVDLFAQMRIPVQIKKDIATLIALKQAAFILKLKELLSTLPVVEHETLRLQFNEPLGQFKNELTRAQMDLEIAQNALQGVCPPAPFPAAPVLHVHISNVAPVIGENFATTR</sequence>
<dbReference type="Proteomes" id="UP000827284">
    <property type="component" value="Unassembled WGS sequence"/>
</dbReference>
<dbReference type="EMBL" id="BQFW01000004">
    <property type="protein sequence ID" value="GJJ70446.1"/>
    <property type="molecule type" value="Genomic_DNA"/>
</dbReference>
<proteinExistence type="predicted"/>
<comment type="caution">
    <text evidence="2">The sequence shown here is derived from an EMBL/GenBank/DDBJ whole genome shotgun (WGS) entry which is preliminary data.</text>
</comment>
<keyword evidence="3" id="KW-1185">Reference proteome</keyword>
<reference evidence="2" key="2">
    <citation type="journal article" date="2022" name="Microbiol. Resour. Announc.">
        <title>Whole-Genome Sequence of Entomortierella parvispora E1425, a Mucoromycotan Fungus Associated with Burkholderiaceae-Related Endosymbiotic Bacteria.</title>
        <authorList>
            <person name="Herlambang A."/>
            <person name="Guo Y."/>
            <person name="Takashima Y."/>
            <person name="Narisawa K."/>
            <person name="Ohta H."/>
            <person name="Nishizawa T."/>
        </authorList>
    </citation>
    <scope>NUCLEOTIDE SEQUENCE</scope>
    <source>
        <strain evidence="2">E1425</strain>
    </source>
</reference>
<evidence type="ECO:0000313" key="3">
    <source>
        <dbReference type="Proteomes" id="UP000827284"/>
    </source>
</evidence>
<evidence type="ECO:0000256" key="1">
    <source>
        <dbReference type="SAM" id="MobiDB-lite"/>
    </source>
</evidence>
<feature type="compositionally biased region" description="Polar residues" evidence="1">
    <location>
        <begin position="1"/>
        <end position="12"/>
    </location>
</feature>
<name>A0A9P3H5D7_9FUNG</name>
<feature type="region of interest" description="Disordered" evidence="1">
    <location>
        <begin position="1"/>
        <end position="28"/>
    </location>
</feature>
<organism evidence="2 3">
    <name type="scientific">Entomortierella parvispora</name>
    <dbReference type="NCBI Taxonomy" id="205924"/>
    <lineage>
        <taxon>Eukaryota</taxon>
        <taxon>Fungi</taxon>
        <taxon>Fungi incertae sedis</taxon>
        <taxon>Mucoromycota</taxon>
        <taxon>Mortierellomycotina</taxon>
        <taxon>Mortierellomycetes</taxon>
        <taxon>Mortierellales</taxon>
        <taxon>Mortierellaceae</taxon>
        <taxon>Entomortierella</taxon>
    </lineage>
</organism>